<dbReference type="InterPro" id="IPR012677">
    <property type="entry name" value="Nucleotide-bd_a/b_plait_sf"/>
</dbReference>
<evidence type="ECO:0000256" key="6">
    <source>
        <dbReference type="ARBA" id="ARBA00022664"/>
    </source>
</evidence>
<name>A0AAV1IYP9_9NEOP</name>
<dbReference type="InterPro" id="IPR000504">
    <property type="entry name" value="RRM_dom"/>
</dbReference>
<keyword evidence="7 16" id="KW-0479">Metal-binding</keyword>
<reference evidence="20 21" key="1">
    <citation type="submission" date="2023-11" db="EMBL/GenBank/DDBJ databases">
        <authorList>
            <person name="Okamura Y."/>
        </authorList>
    </citation>
    <scope>NUCLEOTIDE SEQUENCE [LARGE SCALE GENOMIC DNA]</scope>
</reference>
<dbReference type="InterPro" id="IPR057674">
    <property type="entry name" value="Znf-CCCH_RBM22"/>
</dbReference>
<keyword evidence="10 16" id="KW-0862">Zinc</keyword>
<evidence type="ECO:0000256" key="7">
    <source>
        <dbReference type="ARBA" id="ARBA00022723"/>
    </source>
</evidence>
<dbReference type="Gene3D" id="4.10.1000.10">
    <property type="entry name" value="Zinc finger, CCCH-type"/>
    <property type="match status" value="1"/>
</dbReference>
<sequence length="435" mass="48420">MAMSKSTNTYNRQNWEDSDFPILCQTCLGDNPYIRMTKEKYGKECKICIRPFTVFRWCPGAKMRFKKTEICQTCSKLKNVCQTCLLDLEYGLPIQVRDAALKIQDDLPQNEVNKEYYIQNLDSQMSKFDPTQPSNSALKSKGASDMLLRLARTAPYYKRNRPHVCSFWVKGECRRGEECPYRHEKPTDPDDPLADQNIKDRYYGVNDPVAEKLMRRAAAMPALPPPEDRTVTTLYIGNLPDNMTEDELRGHFYQYGEIRQLTLVPRAQCAFVQYTTRSSAEHAADKTFNKLVLGGKRLTIKWGKSQGRQGISDKADTMLPLEPVPGLPGTLPPPPAYLHPFPPQMPPPNRPNDFFNLHHYGGPWGGWGGPPPLPPGPPGMPPGPPGMPPGLPPGPPGMAPGLPAPPPPGPPLPLHYPSQDPARLGAHAHASAPQT</sequence>
<dbReference type="CDD" id="cd12224">
    <property type="entry name" value="RRM_RBM22"/>
    <property type="match status" value="1"/>
</dbReference>
<evidence type="ECO:0000256" key="16">
    <source>
        <dbReference type="PROSITE-ProRule" id="PRU00723"/>
    </source>
</evidence>
<keyword evidence="11 15" id="KW-0694">RNA-binding</keyword>
<evidence type="ECO:0000256" key="3">
    <source>
        <dbReference type="ARBA" id="ARBA00007781"/>
    </source>
</evidence>
<feature type="domain" description="RRM" evidence="18">
    <location>
        <begin position="232"/>
        <end position="305"/>
    </location>
</feature>
<dbReference type="InterPro" id="IPR000571">
    <property type="entry name" value="Znf_CCCH"/>
</dbReference>
<dbReference type="InterPro" id="IPR039171">
    <property type="entry name" value="Cwc2/Slt11"/>
</dbReference>
<dbReference type="FunFam" id="4.10.1000.10:FF:000006">
    <property type="entry name" value="Putative pre-mrna-splicing factor rbm22"/>
    <property type="match status" value="1"/>
</dbReference>
<feature type="domain" description="C3H1-type" evidence="19">
    <location>
        <begin position="159"/>
        <end position="186"/>
    </location>
</feature>
<dbReference type="SUPFAM" id="SSF54928">
    <property type="entry name" value="RNA-binding domain, RBD"/>
    <property type="match status" value="1"/>
</dbReference>
<keyword evidence="21" id="KW-1185">Reference proteome</keyword>
<dbReference type="GO" id="GO:0005737">
    <property type="term" value="C:cytoplasm"/>
    <property type="evidence" value="ECO:0007669"/>
    <property type="project" value="UniProtKB-SubCell"/>
</dbReference>
<evidence type="ECO:0000256" key="11">
    <source>
        <dbReference type="ARBA" id="ARBA00022884"/>
    </source>
</evidence>
<dbReference type="GO" id="GO:0008380">
    <property type="term" value="P:RNA splicing"/>
    <property type="evidence" value="ECO:0007669"/>
    <property type="project" value="UniProtKB-KW"/>
</dbReference>
<dbReference type="SMART" id="SM00360">
    <property type="entry name" value="RRM"/>
    <property type="match status" value="1"/>
</dbReference>
<proteinExistence type="inferred from homology"/>
<evidence type="ECO:0000259" key="19">
    <source>
        <dbReference type="PROSITE" id="PS50103"/>
    </source>
</evidence>
<evidence type="ECO:0000256" key="13">
    <source>
        <dbReference type="ARBA" id="ARBA00023242"/>
    </source>
</evidence>
<dbReference type="GO" id="GO:0071007">
    <property type="term" value="C:U2-type catalytic step 2 spliceosome"/>
    <property type="evidence" value="ECO:0007669"/>
    <property type="project" value="TreeGrafter"/>
</dbReference>
<feature type="compositionally biased region" description="Pro residues" evidence="17">
    <location>
        <begin position="369"/>
        <end position="414"/>
    </location>
</feature>
<dbReference type="FunFam" id="3.30.70.330:FF:000137">
    <property type="entry name" value="pre-mRNA-splicing factor RBM22"/>
    <property type="match status" value="1"/>
</dbReference>
<feature type="zinc finger region" description="C3H1-type" evidence="16">
    <location>
        <begin position="159"/>
        <end position="186"/>
    </location>
</feature>
<comment type="caution">
    <text evidence="20">The sequence shown here is derived from an EMBL/GenBank/DDBJ whole genome shotgun (WGS) entry which is preliminary data.</text>
</comment>
<evidence type="ECO:0000256" key="10">
    <source>
        <dbReference type="ARBA" id="ARBA00022833"/>
    </source>
</evidence>
<keyword evidence="12" id="KW-0508">mRNA splicing</keyword>
<dbReference type="GO" id="GO:0036002">
    <property type="term" value="F:pre-mRNA binding"/>
    <property type="evidence" value="ECO:0007669"/>
    <property type="project" value="TreeGrafter"/>
</dbReference>
<dbReference type="GO" id="GO:0000974">
    <property type="term" value="C:Prp19 complex"/>
    <property type="evidence" value="ECO:0007669"/>
    <property type="project" value="TreeGrafter"/>
</dbReference>
<evidence type="ECO:0000256" key="2">
    <source>
        <dbReference type="ARBA" id="ARBA00004496"/>
    </source>
</evidence>
<evidence type="ECO:0000256" key="1">
    <source>
        <dbReference type="ARBA" id="ARBA00004123"/>
    </source>
</evidence>
<evidence type="ECO:0000259" key="18">
    <source>
        <dbReference type="PROSITE" id="PS50102"/>
    </source>
</evidence>
<evidence type="ECO:0000256" key="15">
    <source>
        <dbReference type="PROSITE-ProRule" id="PRU00176"/>
    </source>
</evidence>
<evidence type="ECO:0000313" key="20">
    <source>
        <dbReference type="EMBL" id="CAK1542263.1"/>
    </source>
</evidence>
<evidence type="ECO:0000313" key="21">
    <source>
        <dbReference type="Proteomes" id="UP001497472"/>
    </source>
</evidence>
<dbReference type="InterPro" id="IPR035979">
    <property type="entry name" value="RBD_domain_sf"/>
</dbReference>
<dbReference type="SMART" id="SM00356">
    <property type="entry name" value="ZnF_C3H1"/>
    <property type="match status" value="1"/>
</dbReference>
<dbReference type="PANTHER" id="PTHR14089:SF6">
    <property type="entry name" value="PRE-MRNA-SPLICING FACTOR RBM22"/>
    <property type="match status" value="1"/>
</dbReference>
<protein>
    <recommendedName>
        <fullName evidence="4">Pre-mRNA-splicing factor RBM22</fullName>
    </recommendedName>
    <alternativeName>
        <fullName evidence="14">RNA-binding motif protein 22</fullName>
    </alternativeName>
</protein>
<dbReference type="PROSITE" id="PS50102">
    <property type="entry name" value="RRM"/>
    <property type="match status" value="1"/>
</dbReference>
<keyword evidence="13" id="KW-0539">Nucleus</keyword>
<dbReference type="InterPro" id="IPR036855">
    <property type="entry name" value="Znf_CCCH_sf"/>
</dbReference>
<keyword evidence="8" id="KW-0747">Spliceosome</keyword>
<evidence type="ECO:0000256" key="17">
    <source>
        <dbReference type="SAM" id="MobiDB-lite"/>
    </source>
</evidence>
<dbReference type="Proteomes" id="UP001497472">
    <property type="component" value="Unassembled WGS sequence"/>
</dbReference>
<evidence type="ECO:0000256" key="5">
    <source>
        <dbReference type="ARBA" id="ARBA00022490"/>
    </source>
</evidence>
<organism evidence="20 21">
    <name type="scientific">Leptosia nina</name>
    <dbReference type="NCBI Taxonomy" id="320188"/>
    <lineage>
        <taxon>Eukaryota</taxon>
        <taxon>Metazoa</taxon>
        <taxon>Ecdysozoa</taxon>
        <taxon>Arthropoda</taxon>
        <taxon>Hexapoda</taxon>
        <taxon>Insecta</taxon>
        <taxon>Pterygota</taxon>
        <taxon>Neoptera</taxon>
        <taxon>Endopterygota</taxon>
        <taxon>Lepidoptera</taxon>
        <taxon>Glossata</taxon>
        <taxon>Ditrysia</taxon>
        <taxon>Papilionoidea</taxon>
        <taxon>Pieridae</taxon>
        <taxon>Pierinae</taxon>
        <taxon>Leptosia</taxon>
    </lineage>
</organism>
<dbReference type="SUPFAM" id="SSF90229">
    <property type="entry name" value="CCCH zinc finger"/>
    <property type="match status" value="1"/>
</dbReference>
<dbReference type="Gene3D" id="3.30.70.330">
    <property type="match status" value="1"/>
</dbReference>
<evidence type="ECO:0000256" key="14">
    <source>
        <dbReference type="ARBA" id="ARBA00030793"/>
    </source>
</evidence>
<evidence type="ECO:0000256" key="8">
    <source>
        <dbReference type="ARBA" id="ARBA00022728"/>
    </source>
</evidence>
<dbReference type="EMBL" id="CAVLEF010000003">
    <property type="protein sequence ID" value="CAK1542263.1"/>
    <property type="molecule type" value="Genomic_DNA"/>
</dbReference>
<dbReference type="GO" id="GO:0006397">
    <property type="term" value="P:mRNA processing"/>
    <property type="evidence" value="ECO:0007669"/>
    <property type="project" value="UniProtKB-KW"/>
</dbReference>
<keyword evidence="9 16" id="KW-0863">Zinc-finger</keyword>
<comment type="subcellular location">
    <subcellularLocation>
        <location evidence="2">Cytoplasm</location>
    </subcellularLocation>
    <subcellularLocation>
        <location evidence="1">Nucleus</location>
    </subcellularLocation>
</comment>
<keyword evidence="6" id="KW-0507">mRNA processing</keyword>
<keyword evidence="5" id="KW-0963">Cytoplasm</keyword>
<dbReference type="PANTHER" id="PTHR14089">
    <property type="entry name" value="PRE-MRNA-SPLICING FACTOR RBM22"/>
    <property type="match status" value="1"/>
</dbReference>
<dbReference type="GO" id="GO:0071006">
    <property type="term" value="C:U2-type catalytic step 1 spliceosome"/>
    <property type="evidence" value="ECO:0007669"/>
    <property type="project" value="TreeGrafter"/>
</dbReference>
<evidence type="ECO:0000256" key="4">
    <source>
        <dbReference type="ARBA" id="ARBA00020031"/>
    </source>
</evidence>
<gene>
    <name evidence="20" type="ORF">LNINA_LOCUS2174</name>
</gene>
<feature type="region of interest" description="Disordered" evidence="17">
    <location>
        <begin position="368"/>
        <end position="435"/>
    </location>
</feature>
<dbReference type="InterPro" id="IPR048995">
    <property type="entry name" value="STL11/RBM22-like_N"/>
</dbReference>
<dbReference type="PROSITE" id="PS50103">
    <property type="entry name" value="ZF_C3H1"/>
    <property type="match status" value="1"/>
</dbReference>
<evidence type="ECO:0000256" key="12">
    <source>
        <dbReference type="ARBA" id="ARBA00023187"/>
    </source>
</evidence>
<dbReference type="AlphaFoldDB" id="A0AAV1IYP9"/>
<comment type="similarity">
    <text evidence="3">Belongs to the SLT11 family.</text>
</comment>
<dbReference type="Pfam" id="PF00076">
    <property type="entry name" value="RRM_1"/>
    <property type="match status" value="1"/>
</dbReference>
<dbReference type="GO" id="GO:0008270">
    <property type="term" value="F:zinc ion binding"/>
    <property type="evidence" value="ECO:0007669"/>
    <property type="project" value="UniProtKB-KW"/>
</dbReference>
<evidence type="ECO:0000256" key="9">
    <source>
        <dbReference type="ARBA" id="ARBA00022771"/>
    </source>
</evidence>
<dbReference type="Pfam" id="PF25584">
    <property type="entry name" value="zf-CCCH_RBM22"/>
    <property type="match status" value="1"/>
</dbReference>
<accession>A0AAV1IYP9</accession>
<dbReference type="GO" id="GO:0017070">
    <property type="term" value="F:U6 snRNA binding"/>
    <property type="evidence" value="ECO:0007669"/>
    <property type="project" value="TreeGrafter"/>
</dbReference>
<dbReference type="Pfam" id="PF21369">
    <property type="entry name" value="STL11_N"/>
    <property type="match status" value="1"/>
</dbReference>